<sequence>MDFDGLAIFTETAAAGSLAAAARRLHVTPMAASRALAALEQELGVRLMHRTTRALALTDEGQVFLPHALALLEAREAAIASVQPGHEGASGLLRLSCSAMFARKIVNPLLERFMAENPRVAVELMAVDHVVDMVAEGIDLSIRIAVLPDSNLVARRLVDNPCLLVASPAYLARHGRPRVLADLKNHQCLSTPARPHWTFEADGRKTRVKAQGRYVTNAIEAIHQASVFGFGLAVLSAWNVAEEVERGVLEAVTLEDAEPETLAIWAVYPTRRLVPAKVRLFIEALSGHLRG</sequence>
<dbReference type="GO" id="GO:0003700">
    <property type="term" value="F:DNA-binding transcription factor activity"/>
    <property type="evidence" value="ECO:0007669"/>
    <property type="project" value="InterPro"/>
</dbReference>
<dbReference type="InterPro" id="IPR036388">
    <property type="entry name" value="WH-like_DNA-bd_sf"/>
</dbReference>
<name>A0A917CEB6_9HYPH</name>
<reference evidence="6" key="2">
    <citation type="submission" date="2020-09" db="EMBL/GenBank/DDBJ databases">
        <authorList>
            <person name="Sun Q."/>
            <person name="Sedlacek I."/>
        </authorList>
    </citation>
    <scope>NUCLEOTIDE SEQUENCE</scope>
    <source>
        <strain evidence="6">CCM 7897</strain>
    </source>
</reference>
<evidence type="ECO:0000313" key="7">
    <source>
        <dbReference type="Proteomes" id="UP000606044"/>
    </source>
</evidence>
<accession>A0A917CEB6</accession>
<evidence type="ECO:0000256" key="1">
    <source>
        <dbReference type="ARBA" id="ARBA00009437"/>
    </source>
</evidence>
<dbReference type="FunFam" id="1.10.10.10:FF:000001">
    <property type="entry name" value="LysR family transcriptional regulator"/>
    <property type="match status" value="1"/>
</dbReference>
<proteinExistence type="inferred from homology"/>
<dbReference type="EMBL" id="BMCT01000011">
    <property type="protein sequence ID" value="GGF86307.1"/>
    <property type="molecule type" value="Genomic_DNA"/>
</dbReference>
<dbReference type="Gene3D" id="3.40.190.290">
    <property type="match status" value="1"/>
</dbReference>
<reference evidence="6" key="1">
    <citation type="journal article" date="2014" name="Int. J. Syst. Evol. Microbiol.">
        <title>Complete genome sequence of Corynebacterium casei LMG S-19264T (=DSM 44701T), isolated from a smear-ripened cheese.</title>
        <authorList>
            <consortium name="US DOE Joint Genome Institute (JGI-PGF)"/>
            <person name="Walter F."/>
            <person name="Albersmeier A."/>
            <person name="Kalinowski J."/>
            <person name="Ruckert C."/>
        </authorList>
    </citation>
    <scope>NUCLEOTIDE SEQUENCE</scope>
    <source>
        <strain evidence="6">CCM 7897</strain>
    </source>
</reference>
<dbReference type="AlphaFoldDB" id="A0A917CEB6"/>
<dbReference type="GO" id="GO:0043565">
    <property type="term" value="F:sequence-specific DNA binding"/>
    <property type="evidence" value="ECO:0007669"/>
    <property type="project" value="TreeGrafter"/>
</dbReference>
<dbReference type="SUPFAM" id="SSF46785">
    <property type="entry name" value="Winged helix' DNA-binding domain"/>
    <property type="match status" value="1"/>
</dbReference>
<dbReference type="InterPro" id="IPR000847">
    <property type="entry name" value="LysR_HTH_N"/>
</dbReference>
<feature type="domain" description="HTH lysR-type" evidence="5">
    <location>
        <begin position="1"/>
        <end position="58"/>
    </location>
</feature>
<dbReference type="PANTHER" id="PTHR30537:SF5">
    <property type="entry name" value="HTH-TYPE TRANSCRIPTIONAL ACTIVATOR TTDR-RELATED"/>
    <property type="match status" value="1"/>
</dbReference>
<evidence type="ECO:0000259" key="5">
    <source>
        <dbReference type="PROSITE" id="PS50931"/>
    </source>
</evidence>
<evidence type="ECO:0000256" key="2">
    <source>
        <dbReference type="ARBA" id="ARBA00023015"/>
    </source>
</evidence>
<keyword evidence="3" id="KW-0238">DNA-binding</keyword>
<keyword evidence="7" id="KW-1185">Reference proteome</keyword>
<dbReference type="GO" id="GO:0006351">
    <property type="term" value="P:DNA-templated transcription"/>
    <property type="evidence" value="ECO:0007669"/>
    <property type="project" value="TreeGrafter"/>
</dbReference>
<dbReference type="InterPro" id="IPR036390">
    <property type="entry name" value="WH_DNA-bd_sf"/>
</dbReference>
<dbReference type="RefSeq" id="WP_188583858.1">
    <property type="nucleotide sequence ID" value="NZ_BMCT01000011.1"/>
</dbReference>
<comment type="caution">
    <text evidence="6">The sequence shown here is derived from an EMBL/GenBank/DDBJ whole genome shotgun (WGS) entry which is preliminary data.</text>
</comment>
<comment type="similarity">
    <text evidence="1">Belongs to the LysR transcriptional regulatory family.</text>
</comment>
<dbReference type="CDD" id="cd08422">
    <property type="entry name" value="PBP2_CrgA_like"/>
    <property type="match status" value="1"/>
</dbReference>
<keyword evidence="2" id="KW-0805">Transcription regulation</keyword>
<dbReference type="Pfam" id="PF03466">
    <property type="entry name" value="LysR_substrate"/>
    <property type="match status" value="1"/>
</dbReference>
<dbReference type="Pfam" id="PF00126">
    <property type="entry name" value="HTH_1"/>
    <property type="match status" value="1"/>
</dbReference>
<protein>
    <submittedName>
        <fullName evidence="6">LysR family transcriptional regulator</fullName>
    </submittedName>
</protein>
<keyword evidence="4" id="KW-0804">Transcription</keyword>
<evidence type="ECO:0000256" key="3">
    <source>
        <dbReference type="ARBA" id="ARBA00023125"/>
    </source>
</evidence>
<dbReference type="Proteomes" id="UP000606044">
    <property type="component" value="Unassembled WGS sequence"/>
</dbReference>
<dbReference type="PANTHER" id="PTHR30537">
    <property type="entry name" value="HTH-TYPE TRANSCRIPTIONAL REGULATOR"/>
    <property type="match status" value="1"/>
</dbReference>
<dbReference type="Gene3D" id="1.10.10.10">
    <property type="entry name" value="Winged helix-like DNA-binding domain superfamily/Winged helix DNA-binding domain"/>
    <property type="match status" value="1"/>
</dbReference>
<dbReference type="InterPro" id="IPR005119">
    <property type="entry name" value="LysR_subst-bd"/>
</dbReference>
<evidence type="ECO:0000313" key="6">
    <source>
        <dbReference type="EMBL" id="GGF86307.1"/>
    </source>
</evidence>
<dbReference type="SUPFAM" id="SSF53850">
    <property type="entry name" value="Periplasmic binding protein-like II"/>
    <property type="match status" value="1"/>
</dbReference>
<dbReference type="FunFam" id="3.40.190.290:FF:000001">
    <property type="entry name" value="Transcriptional regulator, LysR family"/>
    <property type="match status" value="1"/>
</dbReference>
<dbReference type="PROSITE" id="PS50931">
    <property type="entry name" value="HTH_LYSR"/>
    <property type="match status" value="1"/>
</dbReference>
<evidence type="ECO:0000256" key="4">
    <source>
        <dbReference type="ARBA" id="ARBA00023163"/>
    </source>
</evidence>
<dbReference type="InterPro" id="IPR058163">
    <property type="entry name" value="LysR-type_TF_proteobact-type"/>
</dbReference>
<organism evidence="6 7">
    <name type="scientific">Azorhizobium oxalatiphilum</name>
    <dbReference type="NCBI Taxonomy" id="980631"/>
    <lineage>
        <taxon>Bacteria</taxon>
        <taxon>Pseudomonadati</taxon>
        <taxon>Pseudomonadota</taxon>
        <taxon>Alphaproteobacteria</taxon>
        <taxon>Hyphomicrobiales</taxon>
        <taxon>Xanthobacteraceae</taxon>
        <taxon>Azorhizobium</taxon>
    </lineage>
</organism>
<gene>
    <name evidence="6" type="ORF">GCM10007301_52740</name>
</gene>